<dbReference type="InterPro" id="IPR010104">
    <property type="entry name" value="TonB_rcpt_bac"/>
</dbReference>
<evidence type="ECO:0000256" key="2">
    <source>
        <dbReference type="ARBA" id="ARBA00022448"/>
    </source>
</evidence>
<dbReference type="PANTHER" id="PTHR40980:SF3">
    <property type="entry name" value="TONB-DEPENDENT RECEPTOR-LIKE BETA-BARREL DOMAIN-CONTAINING PROTEIN"/>
    <property type="match status" value="1"/>
</dbReference>
<feature type="chain" id="PRO_5016597342" evidence="12">
    <location>
        <begin position="25"/>
        <end position="912"/>
    </location>
</feature>
<dbReference type="Pfam" id="PF07715">
    <property type="entry name" value="Plug"/>
    <property type="match status" value="1"/>
</dbReference>
<evidence type="ECO:0000259" key="14">
    <source>
        <dbReference type="Pfam" id="PF07715"/>
    </source>
</evidence>
<dbReference type="GO" id="GO:0009279">
    <property type="term" value="C:cell outer membrane"/>
    <property type="evidence" value="ECO:0007669"/>
    <property type="project" value="UniProtKB-SubCell"/>
</dbReference>
<dbReference type="EMBL" id="QQAH01000015">
    <property type="protein sequence ID" value="RDD80659.1"/>
    <property type="molecule type" value="Genomic_DNA"/>
</dbReference>
<evidence type="ECO:0000256" key="6">
    <source>
        <dbReference type="ARBA" id="ARBA00023077"/>
    </source>
</evidence>
<dbReference type="Proteomes" id="UP000253782">
    <property type="component" value="Unassembled WGS sequence"/>
</dbReference>
<protein>
    <submittedName>
        <fullName evidence="15">TonB-dependent receptor</fullName>
    </submittedName>
</protein>
<evidence type="ECO:0000256" key="7">
    <source>
        <dbReference type="ARBA" id="ARBA00023136"/>
    </source>
</evidence>
<keyword evidence="5 12" id="KW-0732">Signal</keyword>
<accession>A0A369UQQ4</accession>
<dbReference type="InterPro" id="IPR000531">
    <property type="entry name" value="Beta-barrel_TonB"/>
</dbReference>
<feature type="signal peptide" evidence="12">
    <location>
        <begin position="1"/>
        <end position="24"/>
    </location>
</feature>
<dbReference type="PROSITE" id="PS52016">
    <property type="entry name" value="TONB_DEPENDENT_REC_3"/>
    <property type="match status" value="1"/>
</dbReference>
<dbReference type="PROSITE" id="PS01156">
    <property type="entry name" value="TONB_DEPENDENT_REC_2"/>
    <property type="match status" value="1"/>
</dbReference>
<evidence type="ECO:0000256" key="10">
    <source>
        <dbReference type="PROSITE-ProRule" id="PRU10144"/>
    </source>
</evidence>
<comment type="similarity">
    <text evidence="9 11">Belongs to the TonB-dependent receptor family.</text>
</comment>
<keyword evidence="15" id="KW-0675">Receptor</keyword>
<keyword evidence="16" id="KW-1185">Reference proteome</keyword>
<feature type="domain" description="TonB-dependent receptor-like beta-barrel" evidence="13">
    <location>
        <begin position="421"/>
        <end position="879"/>
    </location>
</feature>
<name>A0A369UQQ4_9GAMM</name>
<evidence type="ECO:0000259" key="13">
    <source>
        <dbReference type="Pfam" id="PF00593"/>
    </source>
</evidence>
<evidence type="ECO:0000256" key="11">
    <source>
        <dbReference type="RuleBase" id="RU003357"/>
    </source>
</evidence>
<gene>
    <name evidence="15" type="ORF">DVJ77_15580</name>
</gene>
<dbReference type="NCBIfam" id="TIGR01782">
    <property type="entry name" value="TonB-Xanth-Caul"/>
    <property type="match status" value="1"/>
</dbReference>
<feature type="short sequence motif" description="TonB C-terminal box" evidence="10">
    <location>
        <begin position="895"/>
        <end position="912"/>
    </location>
</feature>
<comment type="caution">
    <text evidence="15">The sequence shown here is derived from an EMBL/GenBank/DDBJ whole genome shotgun (WGS) entry which is preliminary data.</text>
</comment>
<dbReference type="AlphaFoldDB" id="A0A369UQQ4"/>
<dbReference type="Pfam" id="PF00593">
    <property type="entry name" value="TonB_dep_Rec_b-barrel"/>
    <property type="match status" value="1"/>
</dbReference>
<keyword evidence="4 9" id="KW-0812">Transmembrane</keyword>
<evidence type="ECO:0000313" key="15">
    <source>
        <dbReference type="EMBL" id="RDD80659.1"/>
    </source>
</evidence>
<dbReference type="SUPFAM" id="SSF56935">
    <property type="entry name" value="Porins"/>
    <property type="match status" value="1"/>
</dbReference>
<sequence>MKLRKTLLAMSIITGLCLSGSLHSQDSNAQEARQESKQKTDKADQAKAKELAAVTVTGIRESLAVSLDTKRNANAVVDAITAEDIGKFPSTNVAEAMAQMPGVTIDRRFGQGERVSIDGTDPSLNLSFLDGHPVAQTAWLYGEQPNRGFDYTLLAPEILGRLEVYKSSEARLPEGSIGGTVIMHTRLPLDMAANTVSGSVGLTYNDQASSSKPNASVLYSWKNAANDFGIAVSGSHYEEKVDRQGIEVFGYQPVSDFSGNPAVAAQLASGSLKPGDQVPQEINAAYFQQQRKRNSVTLGLQYKPTHELEFNLNALYIKERFDNFNQSMYGFTSQTGSTNITSLGGVSNGVVQSGHSCGSDTVGCAGPVRTYIDNLVRQSTVVTKGLDLKGAYKGEGWSLTGQAGISKAADENNSQAFTEPTFYGGYSWDINKGQTFDNSAAARNPKNWVADGNWLGNYGKIPAHAKDVYGQVDFSKDFDGPFNELLIGARYAKHNEDFTENVYGGVTPADMSQVGGVSYADTMNAFSGFAPDMKYHIQNSAGAIRSWVLGSPLDYANPDPASYLDNTWKLSQKSTALYGQMNFATDTLHGNFGVRYVRTEIQGSSFNFLGTPVLPAPAAWWQTSKKTHNDWLPSFNIAYDLDKDVVLRFAGAKVMAWAPYNQLLHNSFLNDDTLTGTGGNSNLDPYKSYNFNLSTEWYFADQSVLAASVFYKHVLNYIDTVAVVERQYNSMHTSNPANYQTIYINGKLGNCDTGGFCDYSVLRPVNAGGANIKGFTLSYQQPFGDSGFGMSSNYTYSLGSNSKNQGLPYNSKHSVNLSPYYERGPLSARITYGWRAKYLAGGYVAGAPPATVDDYTELSASLGWKFNDNFSLSLDGMNLLNEKYFQYLGTKEVVAGKYTTGRRYMANVHFKF</sequence>
<dbReference type="Gene3D" id="2.170.130.10">
    <property type="entry name" value="TonB-dependent receptor, plug domain"/>
    <property type="match status" value="1"/>
</dbReference>
<dbReference type="OrthoDB" id="8727862at2"/>
<dbReference type="Gene3D" id="2.40.170.20">
    <property type="entry name" value="TonB-dependent receptor, beta-barrel domain"/>
    <property type="match status" value="1"/>
</dbReference>
<dbReference type="InterPro" id="IPR037066">
    <property type="entry name" value="Plug_dom_sf"/>
</dbReference>
<dbReference type="InterPro" id="IPR039426">
    <property type="entry name" value="TonB-dep_rcpt-like"/>
</dbReference>
<evidence type="ECO:0000256" key="3">
    <source>
        <dbReference type="ARBA" id="ARBA00022452"/>
    </source>
</evidence>
<dbReference type="PANTHER" id="PTHR40980">
    <property type="entry name" value="PLUG DOMAIN-CONTAINING PROTEIN"/>
    <property type="match status" value="1"/>
</dbReference>
<evidence type="ECO:0000256" key="5">
    <source>
        <dbReference type="ARBA" id="ARBA00022729"/>
    </source>
</evidence>
<evidence type="ECO:0000256" key="9">
    <source>
        <dbReference type="PROSITE-ProRule" id="PRU01360"/>
    </source>
</evidence>
<dbReference type="InterPro" id="IPR036942">
    <property type="entry name" value="Beta-barrel_TonB_sf"/>
</dbReference>
<evidence type="ECO:0000256" key="8">
    <source>
        <dbReference type="ARBA" id="ARBA00023237"/>
    </source>
</evidence>
<comment type="subcellular location">
    <subcellularLocation>
        <location evidence="1 9">Cell outer membrane</location>
        <topology evidence="1 9">Multi-pass membrane protein</topology>
    </subcellularLocation>
</comment>
<dbReference type="CDD" id="cd01347">
    <property type="entry name" value="ligand_gated_channel"/>
    <property type="match status" value="1"/>
</dbReference>
<evidence type="ECO:0000256" key="4">
    <source>
        <dbReference type="ARBA" id="ARBA00022692"/>
    </source>
</evidence>
<keyword evidence="2 9" id="KW-0813">Transport</keyword>
<evidence type="ECO:0000256" key="1">
    <source>
        <dbReference type="ARBA" id="ARBA00004571"/>
    </source>
</evidence>
<keyword evidence="6 11" id="KW-0798">TonB box</keyword>
<keyword evidence="8 9" id="KW-0998">Cell outer membrane</keyword>
<reference evidence="15 16" key="1">
    <citation type="submission" date="2018-07" db="EMBL/GenBank/DDBJ databases">
        <title>Dyella tabacisoli L4-6T, whole genome shotgun sequence.</title>
        <authorList>
            <person name="Zhou X.-K."/>
            <person name="Li W.-J."/>
            <person name="Duan Y.-Q."/>
        </authorList>
    </citation>
    <scope>NUCLEOTIDE SEQUENCE [LARGE SCALE GENOMIC DNA]</scope>
    <source>
        <strain evidence="15 16">L4-6</strain>
    </source>
</reference>
<feature type="domain" description="TonB-dependent receptor plug" evidence="14">
    <location>
        <begin position="70"/>
        <end position="180"/>
    </location>
</feature>
<keyword evidence="7 9" id="KW-0472">Membrane</keyword>
<evidence type="ECO:0000256" key="12">
    <source>
        <dbReference type="SAM" id="SignalP"/>
    </source>
</evidence>
<organism evidence="15 16">
    <name type="scientific">Dyella tabacisoli</name>
    <dbReference type="NCBI Taxonomy" id="2282381"/>
    <lineage>
        <taxon>Bacteria</taxon>
        <taxon>Pseudomonadati</taxon>
        <taxon>Pseudomonadota</taxon>
        <taxon>Gammaproteobacteria</taxon>
        <taxon>Lysobacterales</taxon>
        <taxon>Rhodanobacteraceae</taxon>
        <taxon>Dyella</taxon>
    </lineage>
</organism>
<dbReference type="RefSeq" id="WP_114846440.1">
    <property type="nucleotide sequence ID" value="NZ_JBHSPE010000002.1"/>
</dbReference>
<dbReference type="InterPro" id="IPR010917">
    <property type="entry name" value="TonB_rcpt_CS"/>
</dbReference>
<evidence type="ECO:0000313" key="16">
    <source>
        <dbReference type="Proteomes" id="UP000253782"/>
    </source>
</evidence>
<proteinExistence type="inferred from homology"/>
<keyword evidence="3 9" id="KW-1134">Transmembrane beta strand</keyword>
<dbReference type="InterPro" id="IPR012910">
    <property type="entry name" value="Plug_dom"/>
</dbReference>